<keyword evidence="1 3" id="KW-0396">Initiation factor</keyword>
<dbReference type="NCBIfam" id="TIGR00323">
    <property type="entry name" value="eIF-6"/>
    <property type="match status" value="1"/>
</dbReference>
<dbReference type="Gene3D" id="3.75.10.10">
    <property type="entry name" value="L-arginine/glycine Amidinotransferase, Chain A"/>
    <property type="match status" value="1"/>
</dbReference>
<evidence type="ECO:0000313" key="3">
    <source>
        <dbReference type="EMBL" id="AIF05843.1"/>
    </source>
</evidence>
<dbReference type="GO" id="GO:0043022">
    <property type="term" value="F:ribosome binding"/>
    <property type="evidence" value="ECO:0007669"/>
    <property type="project" value="InterPro"/>
</dbReference>
<accession>A0A075GVJ9</accession>
<reference evidence="3" key="1">
    <citation type="journal article" date="2014" name="Genome Biol. Evol.">
        <title>Pangenome evidence for extensive interdomain horizontal transfer affecting lineage core and shell genes in uncultured planktonic thaumarchaeota and euryarchaeota.</title>
        <authorList>
            <person name="Deschamps P."/>
            <person name="Zivanovic Y."/>
            <person name="Moreira D."/>
            <person name="Rodriguez-Valera F."/>
            <person name="Lopez-Garcia P."/>
        </authorList>
    </citation>
    <scope>NUCLEOTIDE SEQUENCE</scope>
</reference>
<dbReference type="PANTHER" id="PTHR10784">
    <property type="entry name" value="TRANSLATION INITIATION FACTOR 6"/>
    <property type="match status" value="1"/>
</dbReference>
<dbReference type="AlphaFoldDB" id="A0A075GVJ9"/>
<dbReference type="InterPro" id="IPR002769">
    <property type="entry name" value="eIF6"/>
</dbReference>
<dbReference type="SUPFAM" id="SSF55909">
    <property type="entry name" value="Pentein"/>
    <property type="match status" value="1"/>
</dbReference>
<dbReference type="SMART" id="SM00654">
    <property type="entry name" value="eIF6"/>
    <property type="match status" value="1"/>
</dbReference>
<name>A0A075GVJ9_9EURY</name>
<dbReference type="GO" id="GO:0003743">
    <property type="term" value="F:translation initiation factor activity"/>
    <property type="evidence" value="ECO:0007669"/>
    <property type="project" value="UniProtKB-KW"/>
</dbReference>
<dbReference type="EMBL" id="KF900751">
    <property type="protein sequence ID" value="AIF05843.1"/>
    <property type="molecule type" value="Genomic_DNA"/>
</dbReference>
<organism evidence="3">
    <name type="scientific">uncultured marine group II/III euryarchaeote KM3_187_D06</name>
    <dbReference type="NCBI Taxonomy" id="1457952"/>
    <lineage>
        <taxon>Archaea</taxon>
        <taxon>Methanobacteriati</taxon>
        <taxon>Methanobacteriota</taxon>
        <taxon>environmental samples</taxon>
    </lineage>
</organism>
<evidence type="ECO:0000256" key="2">
    <source>
        <dbReference type="ARBA" id="ARBA00022917"/>
    </source>
</evidence>
<sequence>MIAVWLRRVGRPPELGESMTVRSGDILGHSQAGVYASVIGNVLFLPLALQKSDVEIIESALELESVQLTIGGSNLIGSLIEGNSNGMGVADIAGPEDIDKLTSYGDVVVMESSVNAAGNLLLANEHGVLASTVVPKEGLEILSDALKVPAANVSIAGQEVIGSLGVCNDMGVVLHPDVSEPEVKIVEKILGVSAMVGTVSFGSPLVGAGIVCSNNGAFAGGDTTGPELNRIEDALGLI</sequence>
<dbReference type="Pfam" id="PF01912">
    <property type="entry name" value="eIF-6"/>
    <property type="match status" value="1"/>
</dbReference>
<keyword evidence="2" id="KW-0648">Protein biosynthesis</keyword>
<evidence type="ECO:0000256" key="1">
    <source>
        <dbReference type="ARBA" id="ARBA00022540"/>
    </source>
</evidence>
<dbReference type="GO" id="GO:0042256">
    <property type="term" value="P:cytosolic ribosome assembly"/>
    <property type="evidence" value="ECO:0007669"/>
    <property type="project" value="InterPro"/>
</dbReference>
<proteinExistence type="predicted"/>
<protein>
    <submittedName>
        <fullName evidence="3">Translation initiation factor IF-6</fullName>
    </submittedName>
</protein>